<dbReference type="PATRIC" id="fig|1423718.3.peg.1814"/>
<dbReference type="Proteomes" id="UP000051008">
    <property type="component" value="Unassembled WGS sequence"/>
</dbReference>
<evidence type="ECO:0000259" key="12">
    <source>
        <dbReference type="SMART" id="SM00481"/>
    </source>
</evidence>
<keyword evidence="8" id="KW-0239">DNA-directed DNA polymerase</keyword>
<dbReference type="InterPro" id="IPR004805">
    <property type="entry name" value="DnaE2/DnaE/PolC"/>
</dbReference>
<comment type="subunit">
    <text evidence="10">DNA polymerase III contains a core (composed of alpha, epsilon and theta chains) that associates with a tau subunit. This core dimerizes to form the POLIII' complex. PolIII' associates with the gamma complex (composed of gamma, delta, delta', psi and chi chains) and with the beta chain to form the complete DNA polymerase III complex.</text>
</comment>
<dbReference type="Pfam" id="PF17657">
    <property type="entry name" value="DNA_pol3_finger"/>
    <property type="match status" value="1"/>
</dbReference>
<evidence type="ECO:0000256" key="6">
    <source>
        <dbReference type="ARBA" id="ARBA00022695"/>
    </source>
</evidence>
<comment type="catalytic activity">
    <reaction evidence="11">
        <text>DNA(n) + a 2'-deoxyribonucleoside 5'-triphosphate = DNA(n+1) + diphosphate</text>
        <dbReference type="Rhea" id="RHEA:22508"/>
        <dbReference type="Rhea" id="RHEA-COMP:17339"/>
        <dbReference type="Rhea" id="RHEA-COMP:17340"/>
        <dbReference type="ChEBI" id="CHEBI:33019"/>
        <dbReference type="ChEBI" id="CHEBI:61560"/>
        <dbReference type="ChEBI" id="CHEBI:173112"/>
        <dbReference type="EC" id="2.7.7.7"/>
    </reaction>
</comment>
<dbReference type="GO" id="GO:0005737">
    <property type="term" value="C:cytoplasm"/>
    <property type="evidence" value="ECO:0007669"/>
    <property type="project" value="UniProtKB-SubCell"/>
</dbReference>
<dbReference type="InterPro" id="IPR041931">
    <property type="entry name" value="DNA_pol3_alpha_thumb_dom"/>
</dbReference>
<evidence type="ECO:0000256" key="7">
    <source>
        <dbReference type="ARBA" id="ARBA00022705"/>
    </source>
</evidence>
<dbReference type="Pfam" id="PF01336">
    <property type="entry name" value="tRNA_anti-codon"/>
    <property type="match status" value="1"/>
</dbReference>
<evidence type="ECO:0000256" key="10">
    <source>
        <dbReference type="ARBA" id="ARBA00026073"/>
    </source>
</evidence>
<comment type="subcellular location">
    <subcellularLocation>
        <location evidence="1">Cytoplasm</location>
    </subcellularLocation>
</comment>
<dbReference type="GO" id="GO:0003676">
    <property type="term" value="F:nucleic acid binding"/>
    <property type="evidence" value="ECO:0007669"/>
    <property type="project" value="InterPro"/>
</dbReference>
<dbReference type="GO" id="GO:0008408">
    <property type="term" value="F:3'-5' exonuclease activity"/>
    <property type="evidence" value="ECO:0007669"/>
    <property type="project" value="InterPro"/>
</dbReference>
<evidence type="ECO:0000313" key="14">
    <source>
        <dbReference type="Proteomes" id="UP000051008"/>
    </source>
</evidence>
<evidence type="ECO:0000256" key="9">
    <source>
        <dbReference type="ARBA" id="ARBA00025611"/>
    </source>
</evidence>
<dbReference type="SMART" id="SM00481">
    <property type="entry name" value="POLIIIAc"/>
    <property type="match status" value="1"/>
</dbReference>
<evidence type="ECO:0000256" key="4">
    <source>
        <dbReference type="ARBA" id="ARBA00019114"/>
    </source>
</evidence>
<keyword evidence="7" id="KW-0235">DNA replication</keyword>
<keyword evidence="14" id="KW-1185">Reference proteome</keyword>
<dbReference type="PANTHER" id="PTHR32294:SF0">
    <property type="entry name" value="DNA POLYMERASE III SUBUNIT ALPHA"/>
    <property type="match status" value="1"/>
</dbReference>
<dbReference type="NCBIfam" id="TIGR00594">
    <property type="entry name" value="polc"/>
    <property type="match status" value="1"/>
</dbReference>
<evidence type="ECO:0000256" key="3">
    <source>
        <dbReference type="ARBA" id="ARBA00012417"/>
    </source>
</evidence>
<dbReference type="InterPro" id="IPR004365">
    <property type="entry name" value="NA-bd_OB_tRNA"/>
</dbReference>
<dbReference type="GO" id="GO:0003887">
    <property type="term" value="F:DNA-directed DNA polymerase activity"/>
    <property type="evidence" value="ECO:0007669"/>
    <property type="project" value="UniProtKB-KW"/>
</dbReference>
<dbReference type="PANTHER" id="PTHR32294">
    <property type="entry name" value="DNA POLYMERASE III SUBUNIT ALPHA"/>
    <property type="match status" value="1"/>
</dbReference>
<evidence type="ECO:0000313" key="13">
    <source>
        <dbReference type="EMBL" id="KRM64607.1"/>
    </source>
</evidence>
<evidence type="ECO:0000256" key="8">
    <source>
        <dbReference type="ARBA" id="ARBA00022932"/>
    </source>
</evidence>
<dbReference type="InterPro" id="IPR004013">
    <property type="entry name" value="PHP_dom"/>
</dbReference>
<gene>
    <name evidence="13" type="ORF">FC14_GL001747</name>
</gene>
<dbReference type="Pfam" id="PF07733">
    <property type="entry name" value="DNA_pol3_alpha"/>
    <property type="match status" value="1"/>
</dbReference>
<reference evidence="13 14" key="1">
    <citation type="journal article" date="2015" name="Genome Announc.">
        <title>Expanding the biotechnology potential of lactobacilli through comparative genomics of 213 strains and associated genera.</title>
        <authorList>
            <person name="Sun Z."/>
            <person name="Harris H.M."/>
            <person name="McCann A."/>
            <person name="Guo C."/>
            <person name="Argimon S."/>
            <person name="Zhang W."/>
            <person name="Yang X."/>
            <person name="Jeffery I.B."/>
            <person name="Cooney J.C."/>
            <person name="Kagawa T.F."/>
            <person name="Liu W."/>
            <person name="Song Y."/>
            <person name="Salvetti E."/>
            <person name="Wrobel A."/>
            <person name="Rasinkangas P."/>
            <person name="Parkhill J."/>
            <person name="Rea M.C."/>
            <person name="O'Sullivan O."/>
            <person name="Ritari J."/>
            <person name="Douillard F.P."/>
            <person name="Paul Ross R."/>
            <person name="Yang R."/>
            <person name="Briner A.E."/>
            <person name="Felis G.E."/>
            <person name="de Vos W.M."/>
            <person name="Barrangou R."/>
            <person name="Klaenhammer T.R."/>
            <person name="Caufield P.W."/>
            <person name="Cui Y."/>
            <person name="Zhang H."/>
            <person name="O'Toole P.W."/>
        </authorList>
    </citation>
    <scope>NUCLEOTIDE SEQUENCE [LARGE SCALE GENOMIC DNA]</scope>
    <source>
        <strain evidence="13 14">DSM 20509</strain>
    </source>
</reference>
<dbReference type="CDD" id="cd04485">
    <property type="entry name" value="DnaE_OBF"/>
    <property type="match status" value="1"/>
</dbReference>
<proteinExistence type="inferred from homology"/>
<dbReference type="CDD" id="cd07431">
    <property type="entry name" value="PHP_PolIIIA"/>
    <property type="match status" value="1"/>
</dbReference>
<evidence type="ECO:0000256" key="2">
    <source>
        <dbReference type="ARBA" id="ARBA00009496"/>
    </source>
</evidence>
<feature type="domain" description="Polymerase/histidinol phosphatase N-terminal" evidence="12">
    <location>
        <begin position="3"/>
        <end position="70"/>
    </location>
</feature>
<dbReference type="InterPro" id="IPR029460">
    <property type="entry name" value="DNAPol_HHH"/>
</dbReference>
<evidence type="ECO:0000256" key="11">
    <source>
        <dbReference type="ARBA" id="ARBA00049244"/>
    </source>
</evidence>
<dbReference type="RefSeq" id="WP_056976597.1">
    <property type="nucleotide sequence ID" value="NZ_AYYP01000029.1"/>
</dbReference>
<dbReference type="SUPFAM" id="SSF89550">
    <property type="entry name" value="PHP domain-like"/>
    <property type="match status" value="1"/>
</dbReference>
<dbReference type="OrthoDB" id="9803237at2"/>
<keyword evidence="6" id="KW-0548">Nucleotidyltransferase</keyword>
<dbReference type="EC" id="2.7.7.7" evidence="3"/>
<accession>A0A0R2ACM8</accession>
<dbReference type="InterPro" id="IPR040982">
    <property type="entry name" value="DNA_pol3_finger"/>
</dbReference>
<dbReference type="Gene3D" id="1.10.10.1600">
    <property type="entry name" value="Bacterial DNA polymerase III alpha subunit, thumb domain"/>
    <property type="match status" value="1"/>
</dbReference>
<dbReference type="GO" id="GO:0006260">
    <property type="term" value="P:DNA replication"/>
    <property type="evidence" value="ECO:0007669"/>
    <property type="project" value="UniProtKB-KW"/>
</dbReference>
<name>A0A0R2ACM8_9LACO</name>
<protein>
    <recommendedName>
        <fullName evidence="4">DNA polymerase III subunit alpha</fullName>
        <ecNumber evidence="3">2.7.7.7</ecNumber>
    </recommendedName>
</protein>
<dbReference type="Pfam" id="PF02811">
    <property type="entry name" value="PHP"/>
    <property type="match status" value="1"/>
</dbReference>
<keyword evidence="5" id="KW-0808">Transferase</keyword>
<dbReference type="AlphaFoldDB" id="A0A0R2ACM8"/>
<comment type="caution">
    <text evidence="13">The sequence shown here is derived from an EMBL/GenBank/DDBJ whole genome shotgun (WGS) entry which is preliminary data.</text>
</comment>
<dbReference type="InterPro" id="IPR016195">
    <property type="entry name" value="Pol/histidinol_Pase-like"/>
</dbReference>
<comment type="similarity">
    <text evidence="2">Belongs to the DNA polymerase type-C family. DnaE subfamily.</text>
</comment>
<dbReference type="Pfam" id="PF14579">
    <property type="entry name" value="HHH_6"/>
    <property type="match status" value="1"/>
</dbReference>
<evidence type="ECO:0000256" key="1">
    <source>
        <dbReference type="ARBA" id="ARBA00004496"/>
    </source>
</evidence>
<comment type="function">
    <text evidence="9">DNA polymerase III is a complex, multichain enzyme responsible for most of the replicative synthesis in bacteria. This DNA polymerase also exhibits 3' to 5' exonuclease activity. The alpha chain is the DNA polymerase.</text>
</comment>
<evidence type="ECO:0000256" key="5">
    <source>
        <dbReference type="ARBA" id="ARBA00022679"/>
    </source>
</evidence>
<dbReference type="Gene3D" id="3.20.20.140">
    <property type="entry name" value="Metal-dependent hydrolases"/>
    <property type="match status" value="1"/>
</dbReference>
<dbReference type="Gene3D" id="1.10.150.870">
    <property type="match status" value="1"/>
</dbReference>
<sequence>MFSPLQVISSYSLLQSGLRIEDYVQAAKKLGYQALALTDYNVMYGALTFYQACLRANIKPLVGITLQLTSSQSDLITSDIVLLAKNAAGYQNLMKLSSLKLAKPEGVSLTLEQVDANLSDLIVILPPNLTYLIASNPAANLTWLTALKARVASNLYFGIEANFDEFSKQTLIKLAEQLDCKLVASLRVEYLEPKDILQQEVLAALKSGRTLKEADLQGKQRGKHYLKSPTQVEAEYEQAGLTEAYANVAELCQQVDLQLEFTKTKLPHFKTPSGLDSESYLRKLCVEGLDVKLRKAAVSATKPYFDRLESELAVINKMGFDDYFLIVADITNFARSQKIMLDPGRGSAAGSLVAYSLGITDVDPLKYQLLFERFLNEKRAQMPDIDIDLPDNRRDEVISHLKKQYGQNHLAQIITFDTFGARQALRDVGRVLELNSFELEKWSQAIPRVFKISLKEAYEQSQSLRNLVNDSPKNKLLFRLALSLEGLPRHYSKHAAGIILSDTDLVETVPLHMGNDGIWLSQYAKKQVEAVGLLKIDLLGLRNLSLLEQALSLVKRGYQTELDVRQIDLNDELTLQLFARGDTAGVFQFESSGIRNVLRKLRPTSFEDIAAVNALYRPGPLANIDEFIARKHGLKQVTYPNDNLKSILGLTYGIIVYQEQVMQVASTMAGFTLGEADILRRAISSKNDHLILELKDQFIKGAKKLGYEVSVAKQVYDYIERFANYGFNRSHAVAYSKFAFQLAYIKAHYPAAFYTALFNSLLASPKIREYVIEAKKYQVKVKGPNINLSQKGFTLRQGQIYFGLASIKKIRRDFCDAILLERRQAGNYKGFQDFLERIPEKYRQAALIEPLIYVGAFDEFEPNRKQLLTNLESQLKTIELTDSPVLQSLLETVDRPVEPFSLEEQLDKESEYLGLVISGHLLQKYSWIKTFYPVTAVGDLQVNMKTRLLVYIRKIKVIRTKNNEEMAFLTGSDESGEVDLTLFPTEFRRYGLRLKKGQSLLVSGEVQEHNGLSFIVKQIKFADLMKKTCWYLRLTPENNTLAKLKLTSTLRANHGETPVIIYDESAGTKRLLHERYWLSTDARLEAELINLLGQENVVLKK</sequence>
<dbReference type="EMBL" id="AYYP01000029">
    <property type="protein sequence ID" value="KRM64607.1"/>
    <property type="molecule type" value="Genomic_DNA"/>
</dbReference>
<organism evidence="13 14">
    <name type="scientific">Ligilactobacillus agilis DSM 20509</name>
    <dbReference type="NCBI Taxonomy" id="1423718"/>
    <lineage>
        <taxon>Bacteria</taxon>
        <taxon>Bacillati</taxon>
        <taxon>Bacillota</taxon>
        <taxon>Bacilli</taxon>
        <taxon>Lactobacillales</taxon>
        <taxon>Lactobacillaceae</taxon>
        <taxon>Ligilactobacillus</taxon>
    </lineage>
</organism>
<dbReference type="InterPro" id="IPR011708">
    <property type="entry name" value="DNA_pol3_alpha_NTPase_dom"/>
</dbReference>
<dbReference type="InterPro" id="IPR003141">
    <property type="entry name" value="Pol/His_phosphatase_N"/>
</dbReference>